<evidence type="ECO:0000313" key="1">
    <source>
        <dbReference type="EMBL" id="GAG59120.1"/>
    </source>
</evidence>
<sequence>NIRSEGSKYGMKRLVVIILILLITTQVFAGLDAKGGKVVNVASPTEPCDVATKYYVDGMTGMDAHDLLWPVSRGSLIVGNSTPSWDDLVLGAAGTILRSDGTDCGWAATTNITALGTIATGTWQATDVGVLYGGTGVSTLTDGGILLGSGTGAITALGVASNGQIPIGDGTTDPVLATITAVANETDVTNAAGSITIGIVDPLAVAKGGTGASSLNDLIALGTDTTGNYAAGDGEAGNALTGDSATAFFSSGTIELARAGLGADLSGFTGLLAITGGSVAEIDALSELEGQVADVTAFVVEETACSDIEGTGLSITAGTLNWACPADGINNTHINWGSGAGQVDTDDIPEGSTNLYQLAEEEVEDYVGTMLAGVETLISVDYNDTSNMIDFVVDEANIDHDALTNFVAAEHYDWTNETHDVNTAGSGRFDGGIGVGADPSSAYLINIEQTLTSDVRLTFGNLGTGDIQFYLYTAETDWSLGIDNSDKGR</sequence>
<accession>X0YSE8</accession>
<feature type="non-terminal residue" evidence="1">
    <location>
        <position position="1"/>
    </location>
</feature>
<dbReference type="EMBL" id="BART01002276">
    <property type="protein sequence ID" value="GAG59120.1"/>
    <property type="molecule type" value="Genomic_DNA"/>
</dbReference>
<reference evidence="1" key="1">
    <citation type="journal article" date="2014" name="Front. Microbiol.">
        <title>High frequency of phylogenetically diverse reductive dehalogenase-homologous genes in deep subseafloor sedimentary metagenomes.</title>
        <authorList>
            <person name="Kawai M."/>
            <person name="Futagami T."/>
            <person name="Toyoda A."/>
            <person name="Takaki Y."/>
            <person name="Nishi S."/>
            <person name="Hori S."/>
            <person name="Arai W."/>
            <person name="Tsubouchi T."/>
            <person name="Morono Y."/>
            <person name="Uchiyama I."/>
            <person name="Ito T."/>
            <person name="Fujiyama A."/>
            <person name="Inagaki F."/>
            <person name="Takami H."/>
        </authorList>
    </citation>
    <scope>NUCLEOTIDE SEQUENCE</scope>
    <source>
        <strain evidence="1">Expedition CK06-06</strain>
    </source>
</reference>
<proteinExistence type="predicted"/>
<gene>
    <name evidence="1" type="ORF">S01H4_07092</name>
</gene>
<comment type="caution">
    <text evidence="1">The sequence shown here is derived from an EMBL/GenBank/DDBJ whole genome shotgun (WGS) entry which is preliminary data.</text>
</comment>
<feature type="non-terminal residue" evidence="1">
    <location>
        <position position="489"/>
    </location>
</feature>
<organism evidence="1">
    <name type="scientific">marine sediment metagenome</name>
    <dbReference type="NCBI Taxonomy" id="412755"/>
    <lineage>
        <taxon>unclassified sequences</taxon>
        <taxon>metagenomes</taxon>
        <taxon>ecological metagenomes</taxon>
    </lineage>
</organism>
<protein>
    <submittedName>
        <fullName evidence="1">Uncharacterized protein</fullName>
    </submittedName>
</protein>
<name>X0YSE8_9ZZZZ</name>
<dbReference type="AlphaFoldDB" id="X0YSE8"/>